<gene>
    <name evidence="2" type="ORF">ACFSR9_15240</name>
</gene>
<reference evidence="3" key="1">
    <citation type="journal article" date="2019" name="Int. J. Syst. Evol. Microbiol.">
        <title>The Global Catalogue of Microorganisms (GCM) 10K type strain sequencing project: providing services to taxonomists for standard genome sequencing and annotation.</title>
        <authorList>
            <consortium name="The Broad Institute Genomics Platform"/>
            <consortium name="The Broad Institute Genome Sequencing Center for Infectious Disease"/>
            <person name="Wu L."/>
            <person name="Ma J."/>
        </authorList>
    </citation>
    <scope>NUCLEOTIDE SEQUENCE [LARGE SCALE GENOMIC DNA]</scope>
    <source>
        <strain evidence="3">KCTC 33842</strain>
    </source>
</reference>
<sequence length="303" mass="33334">MKRLLCALLLFGQASALSGQEIRSIAAKTLRGNILSAAALSTKNGDFMAVISTAYANGPASLTLLRKVGSTYIQVESPRFGSDEPPVDPQVWISDANRDGWPEVTWHYGAFGNVMGSENYTLYDTATKRRFESSITVVYGAPSDNDITYDPKLLTPQNKAFLGEVVKHLEASPSFKDMNAPDPHTEMIETWSKKYGAINAVSSGYVYAPPIKAQPGNCKIDKSSTITTLKVGTITYISQFKDGVYALNTKSGACALIYYPENSYEWVGKLLNVKGWIGMVNRNDARRVVYYEPTRQTLTRKAP</sequence>
<protein>
    <submittedName>
        <fullName evidence="2">Uncharacterized protein</fullName>
    </submittedName>
</protein>
<name>A0ABW5P8G9_9DEIO</name>
<accession>A0ABW5P8G9</accession>
<keyword evidence="3" id="KW-1185">Reference proteome</keyword>
<feature type="signal peptide" evidence="1">
    <location>
        <begin position="1"/>
        <end position="16"/>
    </location>
</feature>
<feature type="chain" id="PRO_5046362238" evidence="1">
    <location>
        <begin position="17"/>
        <end position="303"/>
    </location>
</feature>
<proteinExistence type="predicted"/>
<evidence type="ECO:0000256" key="1">
    <source>
        <dbReference type="SAM" id="SignalP"/>
    </source>
</evidence>
<evidence type="ECO:0000313" key="3">
    <source>
        <dbReference type="Proteomes" id="UP001597475"/>
    </source>
</evidence>
<organism evidence="2 3">
    <name type="scientific">Deinococcus taklimakanensis</name>
    <dbReference type="NCBI Taxonomy" id="536443"/>
    <lineage>
        <taxon>Bacteria</taxon>
        <taxon>Thermotogati</taxon>
        <taxon>Deinococcota</taxon>
        <taxon>Deinococci</taxon>
        <taxon>Deinococcales</taxon>
        <taxon>Deinococcaceae</taxon>
        <taxon>Deinococcus</taxon>
    </lineage>
</organism>
<keyword evidence="1" id="KW-0732">Signal</keyword>
<evidence type="ECO:0000313" key="2">
    <source>
        <dbReference type="EMBL" id="MFD2610775.1"/>
    </source>
</evidence>
<dbReference type="RefSeq" id="WP_386847175.1">
    <property type="nucleotide sequence ID" value="NZ_JBHUMK010000079.1"/>
</dbReference>
<comment type="caution">
    <text evidence="2">The sequence shown here is derived from an EMBL/GenBank/DDBJ whole genome shotgun (WGS) entry which is preliminary data.</text>
</comment>
<dbReference type="EMBL" id="JBHUMK010000079">
    <property type="protein sequence ID" value="MFD2610775.1"/>
    <property type="molecule type" value="Genomic_DNA"/>
</dbReference>
<dbReference type="Proteomes" id="UP001597475">
    <property type="component" value="Unassembled WGS sequence"/>
</dbReference>